<evidence type="ECO:0000313" key="1">
    <source>
        <dbReference type="EMBL" id="RNM01231.1"/>
    </source>
</evidence>
<evidence type="ECO:0000313" key="2">
    <source>
        <dbReference type="Proteomes" id="UP000276061"/>
    </source>
</evidence>
<dbReference type="Proteomes" id="UP000276061">
    <property type="component" value="Unassembled WGS sequence"/>
</dbReference>
<comment type="caution">
    <text evidence="1">The sequence shown here is derived from an EMBL/GenBank/DDBJ whole genome shotgun (WGS) entry which is preliminary data.</text>
</comment>
<organism evidence="1 2">
    <name type="scientific">Dickeya undicola</name>
    <dbReference type="NCBI Taxonomy" id="1577887"/>
    <lineage>
        <taxon>Bacteria</taxon>
        <taxon>Pseudomonadati</taxon>
        <taxon>Pseudomonadota</taxon>
        <taxon>Gammaproteobacteria</taxon>
        <taxon>Enterobacterales</taxon>
        <taxon>Pectobacteriaceae</taxon>
        <taxon>Dickeya</taxon>
    </lineage>
</organism>
<protein>
    <submittedName>
        <fullName evidence="1">Uncharacterized protein</fullName>
    </submittedName>
</protein>
<gene>
    <name evidence="1" type="ORF">EF878_20785</name>
</gene>
<reference evidence="1 2" key="1">
    <citation type="submission" date="2018-11" db="EMBL/GenBank/DDBJ databases">
        <title>Characterization of surface water Dickeya isolates.</title>
        <authorList>
            <person name="Van Gijsegem F."/>
            <person name="Pedron J."/>
        </authorList>
    </citation>
    <scope>NUCLEOTIDE SEQUENCE [LARGE SCALE GENOMIC DNA]</scope>
    <source>
        <strain evidence="1 2">FVG1-MFV-O17</strain>
    </source>
</reference>
<dbReference type="AlphaFoldDB" id="A0A3N0FME4"/>
<proteinExistence type="predicted"/>
<name>A0A3N0FME4_9GAMM</name>
<accession>A0A3N0FME4</accession>
<sequence>MNANLAKFESPFKLKVVIKSGSVNDTFNYMFNDRLAIVGTVSKSNGKLTGVILMLSGDGTTESGLHVFAIATSAYSALLGKNELGTGVPANLVLDLFKKESGDAAKILNNIKFTLVKSEQIGNMFTADPL</sequence>
<dbReference type="EMBL" id="RJLR01000074">
    <property type="protein sequence ID" value="RNM01231.1"/>
    <property type="molecule type" value="Genomic_DNA"/>
</dbReference>